<proteinExistence type="predicted"/>
<accession>A0A0A9HGA0</accession>
<dbReference type="EMBL" id="GBRH01162124">
    <property type="protein sequence ID" value="JAE35772.1"/>
    <property type="molecule type" value="Transcribed_RNA"/>
</dbReference>
<name>A0A0A9HGA0_ARUDO</name>
<organism evidence="1">
    <name type="scientific">Arundo donax</name>
    <name type="common">Giant reed</name>
    <name type="synonym">Donax arundinaceus</name>
    <dbReference type="NCBI Taxonomy" id="35708"/>
    <lineage>
        <taxon>Eukaryota</taxon>
        <taxon>Viridiplantae</taxon>
        <taxon>Streptophyta</taxon>
        <taxon>Embryophyta</taxon>
        <taxon>Tracheophyta</taxon>
        <taxon>Spermatophyta</taxon>
        <taxon>Magnoliopsida</taxon>
        <taxon>Liliopsida</taxon>
        <taxon>Poales</taxon>
        <taxon>Poaceae</taxon>
        <taxon>PACMAD clade</taxon>
        <taxon>Arundinoideae</taxon>
        <taxon>Arundineae</taxon>
        <taxon>Arundo</taxon>
    </lineage>
</organism>
<reference evidence="1" key="2">
    <citation type="journal article" date="2015" name="Data Brief">
        <title>Shoot transcriptome of the giant reed, Arundo donax.</title>
        <authorList>
            <person name="Barrero R.A."/>
            <person name="Guerrero F.D."/>
            <person name="Moolhuijzen P."/>
            <person name="Goolsby J.A."/>
            <person name="Tidwell J."/>
            <person name="Bellgard S.E."/>
            <person name="Bellgard M.I."/>
        </authorList>
    </citation>
    <scope>NUCLEOTIDE SEQUENCE</scope>
    <source>
        <tissue evidence="1">Shoot tissue taken approximately 20 cm above the soil surface</tissue>
    </source>
</reference>
<dbReference type="AlphaFoldDB" id="A0A0A9HGA0"/>
<reference evidence="1" key="1">
    <citation type="submission" date="2014-09" db="EMBL/GenBank/DDBJ databases">
        <authorList>
            <person name="Magalhaes I.L.F."/>
            <person name="Oliveira U."/>
            <person name="Santos F.R."/>
            <person name="Vidigal T.H.D.A."/>
            <person name="Brescovit A.D."/>
            <person name="Santos A.J."/>
        </authorList>
    </citation>
    <scope>NUCLEOTIDE SEQUENCE</scope>
    <source>
        <tissue evidence="1">Shoot tissue taken approximately 20 cm above the soil surface</tissue>
    </source>
</reference>
<evidence type="ECO:0000313" key="1">
    <source>
        <dbReference type="EMBL" id="JAE35772.1"/>
    </source>
</evidence>
<sequence length="66" mass="7430">MLTSLLIRFFCNVKLNHTVKIAASNFQTGKSNRAELQTINQCCSLNNNALSSDQKVSLQWQDPTLM</sequence>
<protein>
    <submittedName>
        <fullName evidence="1">Uncharacterized protein</fullName>
    </submittedName>
</protein>